<comment type="caution">
    <text evidence="1">The sequence shown here is derived from an EMBL/GenBank/DDBJ whole genome shotgun (WGS) entry which is preliminary data.</text>
</comment>
<proteinExistence type="predicted"/>
<dbReference type="Pfam" id="PF04075">
    <property type="entry name" value="F420H2_quin_red"/>
    <property type="match status" value="1"/>
</dbReference>
<accession>A0ABU0ZNX3</accession>
<name>A0ABU0ZNX3_9ACTN</name>
<dbReference type="EMBL" id="JAVHUY010000023">
    <property type="protein sequence ID" value="MDQ7907627.1"/>
    <property type="molecule type" value="Genomic_DNA"/>
</dbReference>
<dbReference type="InterPro" id="IPR004378">
    <property type="entry name" value="F420H2_quin_Rdtase"/>
</dbReference>
<gene>
    <name evidence="1" type="ORF">RB614_24195</name>
</gene>
<dbReference type="Gene3D" id="2.30.110.10">
    <property type="entry name" value="Electron Transport, Fmn-binding Protein, Chain A"/>
    <property type="match status" value="1"/>
</dbReference>
<dbReference type="SUPFAM" id="SSF50475">
    <property type="entry name" value="FMN-binding split barrel"/>
    <property type="match status" value="1"/>
</dbReference>
<keyword evidence="2" id="KW-1185">Reference proteome</keyword>
<dbReference type="RefSeq" id="WP_308714904.1">
    <property type="nucleotide sequence ID" value="NZ_JAVHUY010000023.1"/>
</dbReference>
<dbReference type="Proteomes" id="UP001230908">
    <property type="component" value="Unassembled WGS sequence"/>
</dbReference>
<dbReference type="NCBIfam" id="TIGR00026">
    <property type="entry name" value="hi_GC_TIGR00026"/>
    <property type="match status" value="1"/>
</dbReference>
<evidence type="ECO:0000313" key="1">
    <source>
        <dbReference type="EMBL" id="MDQ7907627.1"/>
    </source>
</evidence>
<reference evidence="1 2" key="1">
    <citation type="submission" date="2023-08" db="EMBL/GenBank/DDBJ databases">
        <title>Phytohabitans sansha sp. nov., isolated from marine sediment.</title>
        <authorList>
            <person name="Zhao Y."/>
            <person name="Yi K."/>
        </authorList>
    </citation>
    <scope>NUCLEOTIDE SEQUENCE [LARGE SCALE GENOMIC DNA]</scope>
    <source>
        <strain evidence="1 2">ZYX-F-186</strain>
    </source>
</reference>
<sequence>MSDTSPIRSTAIGRVGARILGNRALMRAPIWLYRARLGFLFGSRILMLEHIGRRSGAKRYVVLEVVGHPRPDTYVVVSGFGVRAQWFRNLMAHPRARVSVSRHGPRTATARRLPTAEADAVLADYVRRHPRAWKRFKNILENTLGTTIDAHNTALPMVELSLDARRS</sequence>
<dbReference type="InterPro" id="IPR012349">
    <property type="entry name" value="Split_barrel_FMN-bd"/>
</dbReference>
<protein>
    <submittedName>
        <fullName evidence="1">Nitroreductase family deazaflavin-dependent oxidoreductase</fullName>
    </submittedName>
</protein>
<evidence type="ECO:0000313" key="2">
    <source>
        <dbReference type="Proteomes" id="UP001230908"/>
    </source>
</evidence>
<organism evidence="1 2">
    <name type="scientific">Phytohabitans maris</name>
    <dbReference type="NCBI Taxonomy" id="3071409"/>
    <lineage>
        <taxon>Bacteria</taxon>
        <taxon>Bacillati</taxon>
        <taxon>Actinomycetota</taxon>
        <taxon>Actinomycetes</taxon>
        <taxon>Micromonosporales</taxon>
        <taxon>Micromonosporaceae</taxon>
    </lineage>
</organism>